<organism evidence="1 2">
    <name type="scientific">Roseobacter fucihabitans</name>
    <dbReference type="NCBI Taxonomy" id="1537242"/>
    <lineage>
        <taxon>Bacteria</taxon>
        <taxon>Pseudomonadati</taxon>
        <taxon>Pseudomonadota</taxon>
        <taxon>Alphaproteobacteria</taxon>
        <taxon>Rhodobacterales</taxon>
        <taxon>Roseobacteraceae</taxon>
        <taxon>Roseobacter</taxon>
    </lineage>
</organism>
<name>A0ABZ2BW01_9RHOB</name>
<dbReference type="SUPFAM" id="SSF55909">
    <property type="entry name" value="Pentein"/>
    <property type="match status" value="1"/>
</dbReference>
<dbReference type="Proteomes" id="UP001318682">
    <property type="component" value="Chromosome"/>
</dbReference>
<dbReference type="RefSeq" id="WP_187430956.1">
    <property type="nucleotide sequence ID" value="NZ_CP143423.1"/>
</dbReference>
<accession>A0ABZ2BW01</accession>
<reference evidence="2" key="2">
    <citation type="submission" date="2024-01" db="EMBL/GenBank/DDBJ databases">
        <title>Roseobacter fucihabitans sp. nov., isolated from the brown alga Fucus spiralis.</title>
        <authorList>
            <person name="Hahnke S."/>
            <person name="Berger M."/>
            <person name="Schlingloff A."/>
            <person name="Athale I."/>
            <person name="Neumann-Schaal M."/>
            <person name="Adenaya A."/>
            <person name="Poehlein A."/>
            <person name="Daniel R."/>
            <person name="Pertersen J."/>
            <person name="Brinkhoff T."/>
        </authorList>
    </citation>
    <scope>NUCLEOTIDE SEQUENCE [LARGE SCALE GENOMIC DNA]</scope>
    <source>
        <strain evidence="2">B14</strain>
    </source>
</reference>
<keyword evidence="2" id="KW-1185">Reference proteome</keyword>
<protein>
    <submittedName>
        <fullName evidence="1">Uncharacterized protein</fullName>
    </submittedName>
</protein>
<evidence type="ECO:0000313" key="2">
    <source>
        <dbReference type="Proteomes" id="UP001318682"/>
    </source>
</evidence>
<proteinExistence type="predicted"/>
<dbReference type="Gene3D" id="3.75.10.10">
    <property type="entry name" value="L-arginine/glycine Amidinotransferase, Chain A"/>
    <property type="match status" value="1"/>
</dbReference>
<gene>
    <name evidence="1" type="ORF">ROLI_033460</name>
</gene>
<reference evidence="1 2" key="1">
    <citation type="submission" date="2015-07" db="EMBL/GenBank/DDBJ databases">
        <authorList>
            <person name="Voget S."/>
            <person name="Dogs M."/>
            <person name="Brinkhoff T.H."/>
            <person name="Daniel R."/>
        </authorList>
    </citation>
    <scope>NUCLEOTIDE SEQUENCE [LARGE SCALE GENOMIC DNA]</scope>
    <source>
        <strain evidence="1 2">B14</strain>
    </source>
</reference>
<dbReference type="EMBL" id="CP143423">
    <property type="protein sequence ID" value="WVX50249.1"/>
    <property type="molecule type" value="Genomic_DNA"/>
</dbReference>
<evidence type="ECO:0000313" key="1">
    <source>
        <dbReference type="EMBL" id="WVX50249.1"/>
    </source>
</evidence>
<sequence length="462" mass="51732">MDISRPPNFNEIYPTLDTFDRALEAAGESLQDSTGRLSGGSPLDPAEIEKMIANTMDAPDAAFSTRHFSEAFARAMHTRISPSCLGRIENLLITVPYYRDGKGNVSLDPREVRHFRTLIAALGDNREYTIVCHPDTRPAVETWSDLASGIHLNIVEMSKFNFTIWAQDAYVGLRGSSGQQILAEGILFPRQDDMAVADEIATQTNISALQSYLYFQGGNILGGSDLTLVGMDYMIRNLGRFGLKTVQDIAGRYASLFGTDILFLGGADSGDFNWYQDRKLTGYGTQPIFHIDMYVTRTGVTGNDGKEIVFLGRPKFAKDIVGTRPEQGGVDIDRYDSFFEQTEQQLNRHFEVRHLPLFMVHGNVNGEGYRAMNEFYNLTFNNVVIENFDGTKNVVLSTYADDVEAARFGVDPQVRRDLEQAAQDEWKRIGYTVHRTDSHEILSHAMSSIHCITKTVRRGSFP</sequence>